<dbReference type="AlphaFoldDB" id="A0A1G9DF35"/>
<dbReference type="Proteomes" id="UP000199433">
    <property type="component" value="Unassembled WGS sequence"/>
</dbReference>
<evidence type="ECO:0000313" key="11">
    <source>
        <dbReference type="Proteomes" id="UP000199433"/>
    </source>
</evidence>
<dbReference type="InterPro" id="IPR054350">
    <property type="entry name" value="PurT/PurK_preATP-grasp"/>
</dbReference>
<evidence type="ECO:0000313" key="10">
    <source>
        <dbReference type="EMBL" id="SDK62462.1"/>
    </source>
</evidence>
<dbReference type="InterPro" id="IPR003135">
    <property type="entry name" value="ATP-grasp_carboxylate-amine"/>
</dbReference>
<dbReference type="Gene3D" id="3.30.1490.20">
    <property type="entry name" value="ATP-grasp fold, A domain"/>
    <property type="match status" value="1"/>
</dbReference>
<keyword evidence="4" id="KW-0658">Purine biosynthesis</keyword>
<dbReference type="Pfam" id="PF22660">
    <property type="entry name" value="RS_preATP-grasp-like"/>
    <property type="match status" value="1"/>
</dbReference>
<dbReference type="OrthoDB" id="9804625at2"/>
<dbReference type="InterPro" id="IPR016185">
    <property type="entry name" value="PreATP-grasp_dom_sf"/>
</dbReference>
<proteinExistence type="predicted"/>
<dbReference type="Gene3D" id="3.30.470.20">
    <property type="entry name" value="ATP-grasp fold, B domain"/>
    <property type="match status" value="1"/>
</dbReference>
<evidence type="ECO:0000256" key="6">
    <source>
        <dbReference type="ARBA" id="ARBA00023211"/>
    </source>
</evidence>
<keyword evidence="3 8" id="KW-0547">Nucleotide-binding</keyword>
<comment type="pathway">
    <text evidence="7">Purine metabolism.</text>
</comment>
<evidence type="ECO:0000256" key="5">
    <source>
        <dbReference type="ARBA" id="ARBA00022840"/>
    </source>
</evidence>
<name>A0A1G9DF35_9LACT</name>
<dbReference type="Pfam" id="PF02222">
    <property type="entry name" value="ATP-grasp"/>
    <property type="match status" value="1"/>
</dbReference>
<dbReference type="GO" id="GO:0005829">
    <property type="term" value="C:cytosol"/>
    <property type="evidence" value="ECO:0007669"/>
    <property type="project" value="TreeGrafter"/>
</dbReference>
<dbReference type="RefSeq" id="WP_091268113.1">
    <property type="nucleotide sequence ID" value="NZ_FNFK01000044.1"/>
</dbReference>
<evidence type="ECO:0000256" key="4">
    <source>
        <dbReference type="ARBA" id="ARBA00022755"/>
    </source>
</evidence>
<evidence type="ECO:0000259" key="9">
    <source>
        <dbReference type="PROSITE" id="PS50975"/>
    </source>
</evidence>
<evidence type="ECO:0000256" key="3">
    <source>
        <dbReference type="ARBA" id="ARBA00022741"/>
    </source>
</evidence>
<dbReference type="PANTHER" id="PTHR11609:SF5">
    <property type="entry name" value="PHOSPHORIBOSYLAMINOIMIDAZOLE CARBOXYLASE"/>
    <property type="match status" value="1"/>
</dbReference>
<comment type="cofactor">
    <cofactor evidence="2">
        <name>Mg(2+)</name>
        <dbReference type="ChEBI" id="CHEBI:18420"/>
    </cofactor>
</comment>
<dbReference type="SUPFAM" id="SSF56059">
    <property type="entry name" value="Glutathione synthetase ATP-binding domain-like"/>
    <property type="match status" value="1"/>
</dbReference>
<protein>
    <submittedName>
        <fullName evidence="10">5-(Carboxyamino)imidazole ribonucleotide synthase</fullName>
    </submittedName>
</protein>
<dbReference type="STRING" id="426701.SAMN04488098_104414"/>
<reference evidence="11" key="1">
    <citation type="submission" date="2016-10" db="EMBL/GenBank/DDBJ databases">
        <authorList>
            <person name="Varghese N."/>
            <person name="Submissions S."/>
        </authorList>
    </citation>
    <scope>NUCLEOTIDE SEQUENCE [LARGE SCALE GENOMIC DNA]</scope>
    <source>
        <strain evidence="11">DSM 19181</strain>
    </source>
</reference>
<dbReference type="GO" id="GO:0006164">
    <property type="term" value="P:purine nucleotide biosynthetic process"/>
    <property type="evidence" value="ECO:0007669"/>
    <property type="project" value="UniProtKB-KW"/>
</dbReference>
<comment type="cofactor">
    <cofactor evidence="1">
        <name>Mn(2+)</name>
        <dbReference type="ChEBI" id="CHEBI:29035"/>
    </cofactor>
</comment>
<keyword evidence="5 8" id="KW-0067">ATP-binding</keyword>
<keyword evidence="11" id="KW-1185">Reference proteome</keyword>
<dbReference type="InterPro" id="IPR013815">
    <property type="entry name" value="ATP_grasp_subdomain_1"/>
</dbReference>
<evidence type="ECO:0000256" key="7">
    <source>
        <dbReference type="ARBA" id="ARBA00025704"/>
    </source>
</evidence>
<dbReference type="SUPFAM" id="SSF52440">
    <property type="entry name" value="PreATP-grasp domain"/>
    <property type="match status" value="1"/>
</dbReference>
<dbReference type="EMBL" id="FNFK01000044">
    <property type="protein sequence ID" value="SDK62462.1"/>
    <property type="molecule type" value="Genomic_DNA"/>
</dbReference>
<evidence type="ECO:0000256" key="8">
    <source>
        <dbReference type="PROSITE-ProRule" id="PRU00409"/>
    </source>
</evidence>
<dbReference type="Gene3D" id="3.40.50.20">
    <property type="match status" value="1"/>
</dbReference>
<dbReference type="GO" id="GO:0005524">
    <property type="term" value="F:ATP binding"/>
    <property type="evidence" value="ECO:0007669"/>
    <property type="project" value="UniProtKB-UniRule"/>
</dbReference>
<gene>
    <name evidence="10" type="ORF">SAMN04488098_104414</name>
</gene>
<dbReference type="PANTHER" id="PTHR11609">
    <property type="entry name" value="PURINE BIOSYNTHESIS PROTEIN 6/7, PUR6/7"/>
    <property type="match status" value="1"/>
</dbReference>
<feature type="domain" description="ATP-grasp" evidence="9">
    <location>
        <begin position="111"/>
        <end position="297"/>
    </location>
</feature>
<keyword evidence="6" id="KW-0464">Manganese</keyword>
<dbReference type="PROSITE" id="PS50975">
    <property type="entry name" value="ATP_GRASP"/>
    <property type="match status" value="1"/>
</dbReference>
<dbReference type="InterPro" id="IPR011761">
    <property type="entry name" value="ATP-grasp"/>
</dbReference>
<organism evidence="10 11">
    <name type="scientific">Alkalibacterium thalassium</name>
    <dbReference type="NCBI Taxonomy" id="426701"/>
    <lineage>
        <taxon>Bacteria</taxon>
        <taxon>Bacillati</taxon>
        <taxon>Bacillota</taxon>
        <taxon>Bacilli</taxon>
        <taxon>Lactobacillales</taxon>
        <taxon>Carnobacteriaceae</taxon>
        <taxon>Alkalibacterium</taxon>
    </lineage>
</organism>
<evidence type="ECO:0000256" key="2">
    <source>
        <dbReference type="ARBA" id="ARBA00001946"/>
    </source>
</evidence>
<dbReference type="GO" id="GO:0046872">
    <property type="term" value="F:metal ion binding"/>
    <property type="evidence" value="ECO:0007669"/>
    <property type="project" value="InterPro"/>
</dbReference>
<accession>A0A1G9DF35</accession>
<sequence length="372" mass="41559">MSNWVRPGSTIGIIGGGSVARLLALSAKKLGYTVGLIDPDADCLAKSASDWFLKAELNDEKALLDFAMKSNVVIYESEIIHNDLIRKMMRAVPVPQGEEILSLSQDRMLQKAFLESARVNIAPYATIVSLDDIREAINGIGFPCVLKANSADERLKDHLILYDESDIDSAEPFLKHGTCVLEAWIPADKELCLGILKDKEGRLSTYPVCELRYVRNEFNHSIAPARISDDMAKEVERIGISIAEQLDFTGVIAVELFSIESGALYVNEIVAHPHRGCHYTFNYLNFSQYDAHIKAVTGWPLRIDTSVDRAIIMQSVKQKHLQSAYTLAQVKPDWQYTFYDNRGSSSTDECGHITIETDNIGDTLDILREFVE</sequence>
<evidence type="ECO:0000256" key="1">
    <source>
        <dbReference type="ARBA" id="ARBA00001936"/>
    </source>
</evidence>